<dbReference type="EMBL" id="GISG01247303">
    <property type="protein sequence ID" value="MBA4670344.1"/>
    <property type="molecule type" value="Transcribed_RNA"/>
</dbReference>
<evidence type="ECO:0000256" key="2">
    <source>
        <dbReference type="SAM" id="SignalP"/>
    </source>
</evidence>
<accession>A0A7C9F055</accession>
<feature type="region of interest" description="Disordered" evidence="1">
    <location>
        <begin position="41"/>
        <end position="61"/>
    </location>
</feature>
<protein>
    <submittedName>
        <fullName evidence="3">Uncharacterized protein</fullName>
    </submittedName>
</protein>
<dbReference type="AlphaFoldDB" id="A0A7C9F055"/>
<proteinExistence type="predicted"/>
<sequence length="120" mass="13313">MESSYRLLLLVLLLTSLALTKHASCARFCFHIPTRHPALAPSTTSPFDRFKKPESNVPQNVDDKAADCSTFVTYVLKGRLGGTEAFKHALSKCNKMQRNTGEENNQKATGDNHKIVHADL</sequence>
<evidence type="ECO:0000256" key="1">
    <source>
        <dbReference type="SAM" id="MobiDB-lite"/>
    </source>
</evidence>
<feature type="signal peptide" evidence="2">
    <location>
        <begin position="1"/>
        <end position="25"/>
    </location>
</feature>
<evidence type="ECO:0000313" key="3">
    <source>
        <dbReference type="EMBL" id="MBA4670344.1"/>
    </source>
</evidence>
<feature type="compositionally biased region" description="Basic and acidic residues" evidence="1">
    <location>
        <begin position="100"/>
        <end position="120"/>
    </location>
</feature>
<organism evidence="3">
    <name type="scientific">Opuntia streptacantha</name>
    <name type="common">Prickly pear cactus</name>
    <name type="synonym">Opuntia cardona</name>
    <dbReference type="NCBI Taxonomy" id="393608"/>
    <lineage>
        <taxon>Eukaryota</taxon>
        <taxon>Viridiplantae</taxon>
        <taxon>Streptophyta</taxon>
        <taxon>Embryophyta</taxon>
        <taxon>Tracheophyta</taxon>
        <taxon>Spermatophyta</taxon>
        <taxon>Magnoliopsida</taxon>
        <taxon>eudicotyledons</taxon>
        <taxon>Gunneridae</taxon>
        <taxon>Pentapetalae</taxon>
        <taxon>Caryophyllales</taxon>
        <taxon>Cactineae</taxon>
        <taxon>Cactaceae</taxon>
        <taxon>Opuntioideae</taxon>
        <taxon>Opuntia</taxon>
    </lineage>
</organism>
<feature type="region of interest" description="Disordered" evidence="1">
    <location>
        <begin position="97"/>
        <end position="120"/>
    </location>
</feature>
<reference evidence="3" key="1">
    <citation type="journal article" date="2013" name="J. Plant Res.">
        <title>Effect of fungi and light on seed germination of three Opuntia species from semiarid lands of central Mexico.</title>
        <authorList>
            <person name="Delgado-Sanchez P."/>
            <person name="Jimenez-Bremont J.F."/>
            <person name="Guerrero-Gonzalez Mde L."/>
            <person name="Flores J."/>
        </authorList>
    </citation>
    <scope>NUCLEOTIDE SEQUENCE</scope>
    <source>
        <tissue evidence="3">Cladode</tissue>
    </source>
</reference>
<reference evidence="3" key="2">
    <citation type="submission" date="2020-07" db="EMBL/GenBank/DDBJ databases">
        <authorList>
            <person name="Vera ALvarez R."/>
            <person name="Arias-Moreno D.M."/>
            <person name="Jimenez-Jacinto V."/>
            <person name="Jimenez-Bremont J.F."/>
            <person name="Swaminathan K."/>
            <person name="Moose S.P."/>
            <person name="Guerrero-Gonzalez M.L."/>
            <person name="Marino-Ramirez L."/>
            <person name="Landsman D."/>
            <person name="Rodriguez-Kessler M."/>
            <person name="Delgado-Sanchez P."/>
        </authorList>
    </citation>
    <scope>NUCLEOTIDE SEQUENCE</scope>
    <source>
        <tissue evidence="3">Cladode</tissue>
    </source>
</reference>
<feature type="chain" id="PRO_5028213247" evidence="2">
    <location>
        <begin position="26"/>
        <end position="120"/>
    </location>
</feature>
<keyword evidence="2" id="KW-0732">Signal</keyword>
<name>A0A7C9F055_OPUST</name>